<keyword evidence="3" id="KW-1185">Reference proteome</keyword>
<dbReference type="AlphaFoldDB" id="R0JIP9"/>
<dbReference type="RefSeq" id="XP_008031151.1">
    <property type="nucleotide sequence ID" value="XM_008032960.1"/>
</dbReference>
<evidence type="ECO:0000313" key="2">
    <source>
        <dbReference type="EMBL" id="EOA81218.1"/>
    </source>
</evidence>
<dbReference type="HOGENOM" id="CLU_1195515_0_0_1"/>
<reference evidence="2 3" key="2">
    <citation type="journal article" date="2013" name="PLoS Genet.">
        <title>Comparative genome structure, secondary metabolite, and effector coding capacity across Cochliobolus pathogens.</title>
        <authorList>
            <person name="Condon B.J."/>
            <person name="Leng Y."/>
            <person name="Wu D."/>
            <person name="Bushley K.E."/>
            <person name="Ohm R.A."/>
            <person name="Otillar R."/>
            <person name="Martin J."/>
            <person name="Schackwitz W."/>
            <person name="Grimwood J."/>
            <person name="MohdZainudin N."/>
            <person name="Xue C."/>
            <person name="Wang R."/>
            <person name="Manning V.A."/>
            <person name="Dhillon B."/>
            <person name="Tu Z.J."/>
            <person name="Steffenson B.J."/>
            <person name="Salamov A."/>
            <person name="Sun H."/>
            <person name="Lowry S."/>
            <person name="LaButti K."/>
            <person name="Han J."/>
            <person name="Copeland A."/>
            <person name="Lindquist E."/>
            <person name="Barry K."/>
            <person name="Schmutz J."/>
            <person name="Baker S.E."/>
            <person name="Ciuffetti L.M."/>
            <person name="Grigoriev I.V."/>
            <person name="Zhong S."/>
            <person name="Turgeon B.G."/>
        </authorList>
    </citation>
    <scope>NUCLEOTIDE SEQUENCE [LARGE SCALE GENOMIC DNA]</scope>
    <source>
        <strain evidence="3">28A</strain>
    </source>
</reference>
<sequence length="232" mass="24649">MQECGCAFHVLRTLARVEELTTSSQVPLETALQVTSTAERPSLAVLSCERCRQQRLPLTAVTILCAHLVDWLCRLWNLTDDDASDTSTDSGSTTSNTIPSSTASTASTASNHPDSQHPLQPWKFSLGSYHLAADEADALSNELMTLRLTGFSAVLGSLEAALVTSGLTPSLSSSSPPERCPSGSGITASDLAAFAPACLDIVRANLRLVRTCIRRLKDRSLLSTSGANPIFS</sequence>
<dbReference type="Proteomes" id="UP000016935">
    <property type="component" value="Unassembled WGS sequence"/>
</dbReference>
<feature type="region of interest" description="Disordered" evidence="1">
    <location>
        <begin position="84"/>
        <end position="117"/>
    </location>
</feature>
<dbReference type="EMBL" id="KB908875">
    <property type="protein sequence ID" value="EOA81218.1"/>
    <property type="molecule type" value="Genomic_DNA"/>
</dbReference>
<dbReference type="OrthoDB" id="3677817at2759"/>
<evidence type="ECO:0000256" key="1">
    <source>
        <dbReference type="SAM" id="MobiDB-lite"/>
    </source>
</evidence>
<accession>R0JIP9</accession>
<feature type="compositionally biased region" description="Low complexity" evidence="1">
    <location>
        <begin position="85"/>
        <end position="110"/>
    </location>
</feature>
<gene>
    <name evidence="2" type="ORF">SETTUDRAFT_169835</name>
</gene>
<evidence type="ECO:0000313" key="3">
    <source>
        <dbReference type="Proteomes" id="UP000016935"/>
    </source>
</evidence>
<reference evidence="2 3" key="1">
    <citation type="journal article" date="2012" name="PLoS Pathog.">
        <title>Diverse lifestyles and strategies of plant pathogenesis encoded in the genomes of eighteen Dothideomycetes fungi.</title>
        <authorList>
            <person name="Ohm R.A."/>
            <person name="Feau N."/>
            <person name="Henrissat B."/>
            <person name="Schoch C.L."/>
            <person name="Horwitz B.A."/>
            <person name="Barry K.W."/>
            <person name="Condon B.J."/>
            <person name="Copeland A.C."/>
            <person name="Dhillon B."/>
            <person name="Glaser F."/>
            <person name="Hesse C.N."/>
            <person name="Kosti I."/>
            <person name="LaButti K."/>
            <person name="Lindquist E.A."/>
            <person name="Lucas S."/>
            <person name="Salamov A.A."/>
            <person name="Bradshaw R.E."/>
            <person name="Ciuffetti L."/>
            <person name="Hamelin R.C."/>
            <person name="Kema G.H.J."/>
            <person name="Lawrence C."/>
            <person name="Scott J.A."/>
            <person name="Spatafora J.W."/>
            <person name="Turgeon B.G."/>
            <person name="de Wit P.J.G.M."/>
            <person name="Zhong S."/>
            <person name="Goodwin S.B."/>
            <person name="Grigoriev I.V."/>
        </authorList>
    </citation>
    <scope>NUCLEOTIDE SEQUENCE [LARGE SCALE GENOMIC DNA]</scope>
    <source>
        <strain evidence="3">28A</strain>
    </source>
</reference>
<dbReference type="eggNOG" id="ENOG502TAS8">
    <property type="taxonomic scope" value="Eukaryota"/>
</dbReference>
<organism evidence="2 3">
    <name type="scientific">Exserohilum turcicum (strain 28A)</name>
    <name type="common">Northern leaf blight fungus</name>
    <name type="synonym">Setosphaeria turcica</name>
    <dbReference type="NCBI Taxonomy" id="671987"/>
    <lineage>
        <taxon>Eukaryota</taxon>
        <taxon>Fungi</taxon>
        <taxon>Dikarya</taxon>
        <taxon>Ascomycota</taxon>
        <taxon>Pezizomycotina</taxon>
        <taxon>Dothideomycetes</taxon>
        <taxon>Pleosporomycetidae</taxon>
        <taxon>Pleosporales</taxon>
        <taxon>Pleosporineae</taxon>
        <taxon>Pleosporaceae</taxon>
        <taxon>Exserohilum</taxon>
    </lineage>
</organism>
<dbReference type="GeneID" id="19401012"/>
<proteinExistence type="predicted"/>
<protein>
    <submittedName>
        <fullName evidence="2">Uncharacterized protein</fullName>
    </submittedName>
</protein>
<name>R0JIP9_EXST2</name>